<dbReference type="EMBL" id="SMFM01000002">
    <property type="protein sequence ID" value="TDD77472.1"/>
    <property type="molecule type" value="Genomic_DNA"/>
</dbReference>
<dbReference type="OrthoDB" id="1495672at2"/>
<dbReference type="AlphaFoldDB" id="A0A4R5B318"/>
<keyword evidence="1" id="KW-0472">Membrane</keyword>
<reference evidence="3 4" key="1">
    <citation type="submission" date="2019-03" db="EMBL/GenBank/DDBJ databases">
        <title>Flavobacterium AT-3-2 sp. nov., isolated from arctic soil.</title>
        <authorList>
            <person name="Chaudhary D.K."/>
        </authorList>
    </citation>
    <scope>NUCLEOTIDE SEQUENCE [LARGE SCALE GENOMIC DNA]</scope>
    <source>
        <strain evidence="3 4">AT-3-2</strain>
    </source>
</reference>
<name>A0A4R5B318_9FLAO</name>
<evidence type="ECO:0000313" key="4">
    <source>
        <dbReference type="Proteomes" id="UP000295278"/>
    </source>
</evidence>
<organism evidence="3 4">
    <name type="scientific">Flavobacterium caseinilyticum</name>
    <dbReference type="NCBI Taxonomy" id="2541732"/>
    <lineage>
        <taxon>Bacteria</taxon>
        <taxon>Pseudomonadati</taxon>
        <taxon>Bacteroidota</taxon>
        <taxon>Flavobacteriia</taxon>
        <taxon>Flavobacteriales</taxon>
        <taxon>Flavobacteriaceae</taxon>
        <taxon>Flavobacterium</taxon>
    </lineage>
</organism>
<dbReference type="Pfam" id="PF13239">
    <property type="entry name" value="2TM"/>
    <property type="match status" value="1"/>
</dbReference>
<dbReference type="Proteomes" id="UP000295278">
    <property type="component" value="Unassembled WGS sequence"/>
</dbReference>
<keyword evidence="1" id="KW-0812">Transmembrane</keyword>
<proteinExistence type="predicted"/>
<dbReference type="RefSeq" id="WP_131909233.1">
    <property type="nucleotide sequence ID" value="NZ_SMFM01000002.1"/>
</dbReference>
<feature type="transmembrane region" description="Helical" evidence="1">
    <location>
        <begin position="61"/>
        <end position="82"/>
    </location>
</feature>
<sequence>MKTDAIKELQYIEAIARVKKIKGFYIHLIVYLVVNLMIVFINIQDLDVGESYFKMENFFTAFFWGIGLASHAFSTFLPNWIFGRNWEEKKIKELMEKEKSEKWE</sequence>
<feature type="domain" description="2TM" evidence="2">
    <location>
        <begin position="14"/>
        <end position="96"/>
    </location>
</feature>
<dbReference type="InterPro" id="IPR025698">
    <property type="entry name" value="2TM_dom"/>
</dbReference>
<accession>A0A4R5B318</accession>
<gene>
    <name evidence="3" type="ORF">E0F89_07760</name>
</gene>
<keyword evidence="1" id="KW-1133">Transmembrane helix</keyword>
<evidence type="ECO:0000259" key="2">
    <source>
        <dbReference type="Pfam" id="PF13239"/>
    </source>
</evidence>
<evidence type="ECO:0000256" key="1">
    <source>
        <dbReference type="SAM" id="Phobius"/>
    </source>
</evidence>
<evidence type="ECO:0000313" key="3">
    <source>
        <dbReference type="EMBL" id="TDD77472.1"/>
    </source>
</evidence>
<comment type="caution">
    <text evidence="3">The sequence shown here is derived from an EMBL/GenBank/DDBJ whole genome shotgun (WGS) entry which is preliminary data.</text>
</comment>
<protein>
    <submittedName>
        <fullName evidence="3">2TM domain-containing protein</fullName>
    </submittedName>
</protein>
<keyword evidence="4" id="KW-1185">Reference proteome</keyword>
<feature type="transmembrane region" description="Helical" evidence="1">
    <location>
        <begin position="21"/>
        <end position="41"/>
    </location>
</feature>